<dbReference type="GO" id="GO:0008277">
    <property type="term" value="P:regulation of G protein-coupled receptor signaling pathway"/>
    <property type="evidence" value="ECO:0007669"/>
    <property type="project" value="TreeGrafter"/>
</dbReference>
<dbReference type="PROSITE" id="PS50132">
    <property type="entry name" value="RGS"/>
    <property type="match status" value="1"/>
</dbReference>
<keyword evidence="2" id="KW-0343">GTPase activation</keyword>
<evidence type="ECO:0000313" key="8">
    <source>
        <dbReference type="EMBL" id="KAK7864649.1"/>
    </source>
</evidence>
<evidence type="ECO:0008006" key="10">
    <source>
        <dbReference type="Google" id="ProtNLM"/>
    </source>
</evidence>
<feature type="region of interest" description="Disordered" evidence="5">
    <location>
        <begin position="488"/>
        <end position="508"/>
    </location>
</feature>
<dbReference type="PANTHER" id="PTHR45945:SF3">
    <property type="entry name" value="REGULATOR OF G-PROTEIN SIGNALING LOCO"/>
    <property type="match status" value="1"/>
</dbReference>
<feature type="domain" description="RGS" evidence="6">
    <location>
        <begin position="70"/>
        <end position="186"/>
    </location>
</feature>
<dbReference type="SMART" id="SM00455">
    <property type="entry name" value="RBD"/>
    <property type="match status" value="2"/>
</dbReference>
<proteinExistence type="predicted"/>
<organism evidence="8 9">
    <name type="scientific">Gryllus longicercus</name>
    <dbReference type="NCBI Taxonomy" id="2509291"/>
    <lineage>
        <taxon>Eukaryota</taxon>
        <taxon>Metazoa</taxon>
        <taxon>Ecdysozoa</taxon>
        <taxon>Arthropoda</taxon>
        <taxon>Hexapoda</taxon>
        <taxon>Insecta</taxon>
        <taxon>Pterygota</taxon>
        <taxon>Neoptera</taxon>
        <taxon>Polyneoptera</taxon>
        <taxon>Orthoptera</taxon>
        <taxon>Ensifera</taxon>
        <taxon>Gryllidea</taxon>
        <taxon>Grylloidea</taxon>
        <taxon>Gryllidae</taxon>
        <taxon>Gryllinae</taxon>
        <taxon>Gryllus</taxon>
    </lineage>
</organism>
<feature type="compositionally biased region" description="Basic and acidic residues" evidence="5">
    <location>
        <begin position="225"/>
        <end position="234"/>
    </location>
</feature>
<feature type="region of interest" description="Disordered" evidence="5">
    <location>
        <begin position="201"/>
        <end position="257"/>
    </location>
</feature>
<dbReference type="InterPro" id="IPR036305">
    <property type="entry name" value="RGS_sf"/>
</dbReference>
<evidence type="ECO:0000259" key="6">
    <source>
        <dbReference type="PROSITE" id="PS50132"/>
    </source>
</evidence>
<dbReference type="CDD" id="cd08706">
    <property type="entry name" value="RGS_R12-like"/>
    <property type="match status" value="1"/>
</dbReference>
<dbReference type="GO" id="GO:0005737">
    <property type="term" value="C:cytoplasm"/>
    <property type="evidence" value="ECO:0007669"/>
    <property type="project" value="UniProtKB-SubCell"/>
</dbReference>
<reference evidence="8 9" key="1">
    <citation type="submission" date="2024-03" db="EMBL/GenBank/DDBJ databases">
        <title>The genome assembly and annotation of the cricket Gryllus longicercus Weissman &amp; Gray.</title>
        <authorList>
            <person name="Szrajer S."/>
            <person name="Gray D."/>
            <person name="Ylla G."/>
        </authorList>
    </citation>
    <scope>NUCLEOTIDE SEQUENCE [LARGE SCALE GENOMIC DNA]</scope>
    <source>
        <strain evidence="8">DAG 2021-001</strain>
        <tissue evidence="8">Whole body minus gut</tissue>
    </source>
</reference>
<dbReference type="Gene3D" id="1.10.196.10">
    <property type="match status" value="1"/>
</dbReference>
<dbReference type="AlphaFoldDB" id="A0AAN9VGT2"/>
<evidence type="ECO:0000256" key="2">
    <source>
        <dbReference type="ARBA" id="ARBA00022468"/>
    </source>
</evidence>
<dbReference type="SMART" id="SM00390">
    <property type="entry name" value="GoLoco"/>
    <property type="match status" value="1"/>
</dbReference>
<dbReference type="InterPro" id="IPR003116">
    <property type="entry name" value="RBD_dom"/>
</dbReference>
<dbReference type="InterPro" id="IPR024066">
    <property type="entry name" value="RGS_subdom1/3"/>
</dbReference>
<dbReference type="Gene3D" id="1.10.167.10">
    <property type="entry name" value="Regulator of G-protein Signalling 4, domain 2"/>
    <property type="match status" value="1"/>
</dbReference>
<keyword evidence="4" id="KW-0677">Repeat</keyword>
<feature type="region of interest" description="Disordered" evidence="5">
    <location>
        <begin position="612"/>
        <end position="647"/>
    </location>
</feature>
<protein>
    <recommendedName>
        <fullName evidence="10">Regulator of G-protein signaling loco</fullName>
    </recommendedName>
</protein>
<dbReference type="InterPro" id="IPR016137">
    <property type="entry name" value="RGS"/>
</dbReference>
<feature type="compositionally biased region" description="Polar residues" evidence="5">
    <location>
        <begin position="636"/>
        <end position="647"/>
    </location>
</feature>
<keyword evidence="3" id="KW-0963">Cytoplasm</keyword>
<comment type="caution">
    <text evidence="8">The sequence shown here is derived from an EMBL/GenBank/DDBJ whole genome shotgun (WGS) entry which is preliminary data.</text>
</comment>
<feature type="domain" description="RBD" evidence="7">
    <location>
        <begin position="313"/>
        <end position="385"/>
    </location>
</feature>
<dbReference type="InterPro" id="IPR003109">
    <property type="entry name" value="GoLoco_motif"/>
</dbReference>
<feature type="region of interest" description="Disordered" evidence="5">
    <location>
        <begin position="532"/>
        <end position="563"/>
    </location>
</feature>
<accession>A0AAN9VGT2</accession>
<dbReference type="InterPro" id="IPR044926">
    <property type="entry name" value="RGS_subdomain_2"/>
</dbReference>
<dbReference type="CDD" id="cd01817">
    <property type="entry name" value="RBD1_RGS12_like"/>
    <property type="match status" value="1"/>
</dbReference>
<evidence type="ECO:0000256" key="3">
    <source>
        <dbReference type="ARBA" id="ARBA00022490"/>
    </source>
</evidence>
<dbReference type="SUPFAM" id="SSF48097">
    <property type="entry name" value="Regulator of G-protein signaling, RGS"/>
    <property type="match status" value="1"/>
</dbReference>
<dbReference type="CDD" id="cd17067">
    <property type="entry name" value="RBD2_RGS12_like"/>
    <property type="match status" value="1"/>
</dbReference>
<dbReference type="Pfam" id="PF02196">
    <property type="entry name" value="RBD"/>
    <property type="match status" value="1"/>
</dbReference>
<feature type="region of interest" description="Disordered" evidence="5">
    <location>
        <begin position="34"/>
        <end position="59"/>
    </location>
</feature>
<evidence type="ECO:0000256" key="5">
    <source>
        <dbReference type="SAM" id="MobiDB-lite"/>
    </source>
</evidence>
<evidence type="ECO:0000259" key="7">
    <source>
        <dbReference type="PROSITE" id="PS50898"/>
    </source>
</evidence>
<dbReference type="SUPFAM" id="SSF54236">
    <property type="entry name" value="Ubiquitin-like"/>
    <property type="match status" value="2"/>
</dbReference>
<sequence>MVLMSFRESESLLDKRLNSFLSRSFRRKCPSSTIAKTTEPVSTSNAKHSDQEASLEPEEAERGVASWATSFEKLLEDPAGLHTFAEFLKKEFSHENIYFWVACEKYRELTDKSERKKAARDIFDRHLCLGALEPVNVDSHARQVTQEKLGEATPELFMQAQKQIFNLMKFDSYPRFIKSDLYKDCLVRELSGEDLPFPGGDDLDVGLQMKHKENSPKSHSKLKKSRSDAEDCRRKSLLPWHRKNRSKSKDRGESEYNKLRMLHQKQDAEDTVSVRSDVTSSRSSLVSWDLALRGSFSRQSVTSGELPERESCALCRVILPDGATTVVQTRRNECVKDLVNRLLEKRGLHYSSFEVFMGNSDRLQQISLDEDSTSLGAKEVHVEQRVVFRLELPNRKTIGVKANPCKTLGEVLRPLLHKYGYKLDSVALRLVGESEILILSLPVTEVDNQRLQVLSRSEAWKSENPPKVKSGPTLDEITNRVFEELLQGKADGGRGTSDQGSVRSEDWGSEYSSGILSRLLRRDSAFLDKVKESRVKSKKNGNSCKTATDDSEAKPTTTSKQPLISKWKVGAKLQGRSESDELYEGLKRAQRSRLEDQRGTEINSELPDFLKDKENAPQAGKKIRKLRRPDEANSKFYETSDTPQGLASSHESLLMGANSNKCGCKGDKDSSANLVSRFFDDNFSQDGIPNQRHESDEYFLGRPSSSLVDYKNREAGKVPPRPAVDRSCSAAKPNENPCNRSSLDNAVIDPVILDSKLQNETTDELASNRSRHLSDPPPLPPKPKHLPAKSSLWVSSNPSFRPPAEIVSTNARFVRPSEVKRDTKVCRNRRSVYLDQPSSSFV</sequence>
<dbReference type="InterPro" id="IPR029071">
    <property type="entry name" value="Ubiquitin-like_domsf"/>
</dbReference>
<dbReference type="PRINTS" id="PR01301">
    <property type="entry name" value="RGSPROTEIN"/>
</dbReference>
<evidence type="ECO:0000256" key="1">
    <source>
        <dbReference type="ARBA" id="ARBA00004496"/>
    </source>
</evidence>
<feature type="compositionally biased region" description="Basic and acidic residues" evidence="5">
    <location>
        <begin position="247"/>
        <end position="257"/>
    </location>
</feature>
<dbReference type="SMART" id="SM00315">
    <property type="entry name" value="RGS"/>
    <property type="match status" value="1"/>
</dbReference>
<dbReference type="Proteomes" id="UP001378592">
    <property type="component" value="Unassembled WGS sequence"/>
</dbReference>
<dbReference type="GO" id="GO:0005634">
    <property type="term" value="C:nucleus"/>
    <property type="evidence" value="ECO:0007669"/>
    <property type="project" value="TreeGrafter"/>
</dbReference>
<comment type="subcellular location">
    <subcellularLocation>
        <location evidence="1">Cytoplasm</location>
    </subcellularLocation>
</comment>
<dbReference type="EMBL" id="JAZDUA010000198">
    <property type="protein sequence ID" value="KAK7864649.1"/>
    <property type="molecule type" value="Genomic_DNA"/>
</dbReference>
<feature type="compositionally biased region" description="Polar residues" evidence="5">
    <location>
        <begin position="756"/>
        <end position="768"/>
    </location>
</feature>
<name>A0AAN9VGT2_9ORTH</name>
<feature type="domain" description="RBD" evidence="7">
    <location>
        <begin position="386"/>
        <end position="456"/>
    </location>
</feature>
<dbReference type="GO" id="GO:0005886">
    <property type="term" value="C:plasma membrane"/>
    <property type="evidence" value="ECO:0007669"/>
    <property type="project" value="TreeGrafter"/>
</dbReference>
<feature type="region of interest" description="Disordered" evidence="5">
    <location>
        <begin position="712"/>
        <end position="790"/>
    </location>
</feature>
<evidence type="ECO:0000313" key="9">
    <source>
        <dbReference type="Proteomes" id="UP001378592"/>
    </source>
</evidence>
<dbReference type="Gene3D" id="3.10.20.90">
    <property type="entry name" value="Phosphatidylinositol 3-kinase Catalytic Subunit, Chain A, domain 1"/>
    <property type="match status" value="2"/>
</dbReference>
<dbReference type="GO" id="GO:0005096">
    <property type="term" value="F:GTPase activator activity"/>
    <property type="evidence" value="ECO:0007669"/>
    <property type="project" value="UniProtKB-KW"/>
</dbReference>
<dbReference type="PROSITE" id="PS50898">
    <property type="entry name" value="RBD"/>
    <property type="match status" value="2"/>
</dbReference>
<dbReference type="FunFam" id="1.10.167.10:FF:000001">
    <property type="entry name" value="Putative regulator of g-protein signaling 12"/>
    <property type="match status" value="1"/>
</dbReference>
<dbReference type="GO" id="GO:0007165">
    <property type="term" value="P:signal transduction"/>
    <property type="evidence" value="ECO:0007669"/>
    <property type="project" value="InterPro"/>
</dbReference>
<dbReference type="PANTHER" id="PTHR45945">
    <property type="entry name" value="REGULATOR OF G-PROTEIN SIGNALING LOCO"/>
    <property type="match status" value="1"/>
</dbReference>
<dbReference type="InterPro" id="IPR046995">
    <property type="entry name" value="RGS10/12/14-like"/>
</dbReference>
<keyword evidence="9" id="KW-1185">Reference proteome</keyword>
<evidence type="ECO:0000256" key="4">
    <source>
        <dbReference type="ARBA" id="ARBA00022737"/>
    </source>
</evidence>
<feature type="compositionally biased region" description="Polar residues" evidence="5">
    <location>
        <begin position="34"/>
        <end position="46"/>
    </location>
</feature>
<dbReference type="Pfam" id="PF00615">
    <property type="entry name" value="RGS"/>
    <property type="match status" value="1"/>
</dbReference>
<dbReference type="PROSITE" id="PS50877">
    <property type="entry name" value="GOLOCO"/>
    <property type="match status" value="1"/>
</dbReference>
<gene>
    <name evidence="8" type="ORF">R5R35_012421</name>
</gene>